<dbReference type="GO" id="GO:0043093">
    <property type="term" value="P:FtsZ-dependent cytokinesis"/>
    <property type="evidence" value="ECO:0007669"/>
    <property type="project" value="UniProtKB-UniRule"/>
</dbReference>
<evidence type="ECO:0000259" key="4">
    <source>
        <dbReference type="Pfam" id="PF16331"/>
    </source>
</evidence>
<dbReference type="GO" id="GO:0030288">
    <property type="term" value="C:outer membrane-bounded periplasmic space"/>
    <property type="evidence" value="ECO:0007669"/>
    <property type="project" value="UniProtKB-UniRule"/>
</dbReference>
<dbReference type="Pfam" id="PF13424">
    <property type="entry name" value="TPR_12"/>
    <property type="match status" value="1"/>
</dbReference>
<comment type="function">
    <text evidence="1">Mediates coordination of peptidoglycan synthesis and outer membrane constriction during cell division.</text>
</comment>
<feature type="chain" id="PRO_5023257526" description="Cell division coordinator CpoB" evidence="1">
    <location>
        <begin position="28"/>
        <end position="271"/>
    </location>
</feature>
<dbReference type="OrthoDB" id="9768142at2"/>
<dbReference type="InterPro" id="IPR034706">
    <property type="entry name" value="CpoB"/>
</dbReference>
<keyword evidence="6" id="KW-1185">Reference proteome</keyword>
<dbReference type="RefSeq" id="WP_139756803.1">
    <property type="nucleotide sequence ID" value="NZ_CP039852.1"/>
</dbReference>
<accession>A0A5B7YEK7</accession>
<dbReference type="Pfam" id="PF16331">
    <property type="entry name" value="TolA_bind_tri"/>
    <property type="match status" value="1"/>
</dbReference>
<dbReference type="Gene3D" id="1.25.40.10">
    <property type="entry name" value="Tetratricopeptide repeat domain"/>
    <property type="match status" value="1"/>
</dbReference>
<evidence type="ECO:0000256" key="3">
    <source>
        <dbReference type="SAM" id="MobiDB-lite"/>
    </source>
</evidence>
<feature type="region of interest" description="Disordered" evidence="3">
    <location>
        <begin position="111"/>
        <end position="151"/>
    </location>
</feature>
<evidence type="ECO:0000256" key="2">
    <source>
        <dbReference type="PROSITE-ProRule" id="PRU00339"/>
    </source>
</evidence>
<dbReference type="SMART" id="SM00028">
    <property type="entry name" value="TPR"/>
    <property type="match status" value="2"/>
</dbReference>
<proteinExistence type="inferred from homology"/>
<feature type="compositionally biased region" description="Low complexity" evidence="3">
    <location>
        <begin position="121"/>
        <end position="135"/>
    </location>
</feature>
<evidence type="ECO:0000256" key="1">
    <source>
        <dbReference type="HAMAP-Rule" id="MF_02066"/>
    </source>
</evidence>
<feature type="compositionally biased region" description="Polar residues" evidence="3">
    <location>
        <begin position="136"/>
        <end position="148"/>
    </location>
</feature>
<feature type="repeat" description="TPR" evidence="2">
    <location>
        <begin position="225"/>
        <end position="258"/>
    </location>
</feature>
<feature type="signal peptide" evidence="1">
    <location>
        <begin position="1"/>
        <end position="27"/>
    </location>
</feature>
<dbReference type="InterPro" id="IPR019734">
    <property type="entry name" value="TPR_rpt"/>
</dbReference>
<dbReference type="AlphaFoldDB" id="A0A5B7YEK7"/>
<reference evidence="5 6" key="1">
    <citation type="submission" date="2019-04" db="EMBL/GenBank/DDBJ databases">
        <title>Salinimonas iocasae sp. nov., a halophilic bacterium isolated from the outer tube casing of tubeworms in Okinawa Trough.</title>
        <authorList>
            <person name="Zhang H."/>
            <person name="Wang H."/>
            <person name="Li C."/>
        </authorList>
    </citation>
    <scope>NUCLEOTIDE SEQUENCE [LARGE SCALE GENOMIC DNA]</scope>
    <source>
        <strain evidence="5 6">KX18D6</strain>
    </source>
</reference>
<keyword evidence="1" id="KW-0132">Cell division</keyword>
<sequence precursor="true">MRLSLLNKALLSGACGTAFVVSATAMAQAPVYDVNNSGTAELEKRITVLERMVDSRTEMQHRLQQQIDTMQGEIDQLRGSVEVHTNQLEKVLERQRELYLEIDKRVEALKQSTGQQGGNGSSSSSSSSGSSGNTSASTPSENASQPSMSEDEAYDNAVNLILKSREYDKAIPAFRSFIADYPNSQYSANAHYWLGQLLFNKREWAQAEEQFSQVVDRYEKSSKRAEAMLKLGAIAQRQGDNGTAREYFNRVISDYPNSSAKRLAESKLDNL</sequence>
<dbReference type="EMBL" id="CP039852">
    <property type="protein sequence ID" value="QCZ94061.1"/>
    <property type="molecule type" value="Genomic_DNA"/>
</dbReference>
<evidence type="ECO:0000313" key="6">
    <source>
        <dbReference type="Proteomes" id="UP000304912"/>
    </source>
</evidence>
<organism evidence="5 6">
    <name type="scientific">Salinimonas iocasae</name>
    <dbReference type="NCBI Taxonomy" id="2572577"/>
    <lineage>
        <taxon>Bacteria</taxon>
        <taxon>Pseudomonadati</taxon>
        <taxon>Pseudomonadota</taxon>
        <taxon>Gammaproteobacteria</taxon>
        <taxon>Alteromonadales</taxon>
        <taxon>Alteromonadaceae</taxon>
        <taxon>Alteromonas/Salinimonas group</taxon>
        <taxon>Salinimonas</taxon>
    </lineage>
</organism>
<keyword evidence="1" id="KW-0574">Periplasm</keyword>
<dbReference type="GO" id="GO:0070206">
    <property type="term" value="P:protein trimerization"/>
    <property type="evidence" value="ECO:0007669"/>
    <property type="project" value="InterPro"/>
</dbReference>
<dbReference type="InterPro" id="IPR014162">
    <property type="entry name" value="CpoB_C"/>
</dbReference>
<comment type="subcellular location">
    <subcellularLocation>
        <location evidence="1">Periplasm</location>
    </subcellularLocation>
</comment>
<dbReference type="SUPFAM" id="SSF48452">
    <property type="entry name" value="TPR-like"/>
    <property type="match status" value="1"/>
</dbReference>
<dbReference type="HAMAP" id="MF_02066">
    <property type="entry name" value="CpoB"/>
    <property type="match status" value="1"/>
</dbReference>
<dbReference type="NCBIfam" id="TIGR02795">
    <property type="entry name" value="tol_pal_ybgF"/>
    <property type="match status" value="1"/>
</dbReference>
<dbReference type="Gene3D" id="1.20.5.110">
    <property type="match status" value="1"/>
</dbReference>
<evidence type="ECO:0000313" key="5">
    <source>
        <dbReference type="EMBL" id="QCZ94061.1"/>
    </source>
</evidence>
<comment type="similarity">
    <text evidence="1">Belongs to the CpoB family.</text>
</comment>
<name>A0A5B7YEK7_9ALTE</name>
<dbReference type="InterPro" id="IPR011990">
    <property type="entry name" value="TPR-like_helical_dom_sf"/>
</dbReference>
<keyword evidence="1" id="KW-0131">Cell cycle</keyword>
<dbReference type="Proteomes" id="UP000304912">
    <property type="component" value="Chromosome"/>
</dbReference>
<dbReference type="Pfam" id="PF13174">
    <property type="entry name" value="TPR_6"/>
    <property type="match status" value="1"/>
</dbReference>
<keyword evidence="1" id="KW-0732">Signal</keyword>
<gene>
    <name evidence="5" type="primary">ybgF</name>
    <name evidence="1" type="synonym">cpoB</name>
    <name evidence="5" type="ORF">FBQ74_11520</name>
</gene>
<keyword evidence="2" id="KW-0802">TPR repeat</keyword>
<protein>
    <recommendedName>
        <fullName evidence="1">Cell division coordinator CpoB</fullName>
    </recommendedName>
</protein>
<feature type="domain" description="YbgF trimerisation" evidence="4">
    <location>
        <begin position="42"/>
        <end position="114"/>
    </location>
</feature>
<dbReference type="InterPro" id="IPR032519">
    <property type="entry name" value="YbgF_tri"/>
</dbReference>
<dbReference type="KEGG" id="salk:FBQ74_11520"/>
<dbReference type="PROSITE" id="PS50005">
    <property type="entry name" value="TPR"/>
    <property type="match status" value="1"/>
</dbReference>